<dbReference type="EC" id="2.7.7.19" evidence="13"/>
<evidence type="ECO:0000256" key="4">
    <source>
        <dbReference type="ARBA" id="ARBA00022695"/>
    </source>
</evidence>
<dbReference type="InterPro" id="IPR032828">
    <property type="entry name" value="PolyA_RNA-bd"/>
</dbReference>
<feature type="domain" description="tRNA nucleotidyltransferase/poly(A) polymerase RNA and SrmB- binding" evidence="11">
    <location>
        <begin position="172"/>
        <end position="231"/>
    </location>
</feature>
<keyword evidence="7" id="KW-0460">Magnesium</keyword>
<keyword evidence="6" id="KW-0547">Nucleotide-binding</keyword>
<evidence type="ECO:0000313" key="13">
    <source>
        <dbReference type="EMBL" id="TWT57189.1"/>
    </source>
</evidence>
<protein>
    <submittedName>
        <fullName evidence="13">Poly(A) polymerase I</fullName>
        <ecNumber evidence="13">2.7.7.19</ecNumber>
    </submittedName>
</protein>
<dbReference type="AlphaFoldDB" id="A0A5C5X3N6"/>
<keyword evidence="5" id="KW-0479">Metal-binding</keyword>
<evidence type="ECO:0000256" key="3">
    <source>
        <dbReference type="ARBA" id="ARBA00022694"/>
    </source>
</evidence>
<gene>
    <name evidence="13" type="primary">pcnB</name>
    <name evidence="13" type="ORF">KOR42_05470</name>
</gene>
<dbReference type="Pfam" id="PF01743">
    <property type="entry name" value="PolyA_pol"/>
    <property type="match status" value="1"/>
</dbReference>
<feature type="domain" description="Poly A polymerase head" evidence="10">
    <location>
        <begin position="21"/>
        <end position="145"/>
    </location>
</feature>
<evidence type="ECO:0000259" key="12">
    <source>
        <dbReference type="Pfam" id="PF13735"/>
    </source>
</evidence>
<dbReference type="GO" id="GO:0008033">
    <property type="term" value="P:tRNA processing"/>
    <property type="evidence" value="ECO:0007669"/>
    <property type="project" value="UniProtKB-KW"/>
</dbReference>
<organism evidence="13 14">
    <name type="scientific">Thalassoglobus neptunius</name>
    <dbReference type="NCBI Taxonomy" id="1938619"/>
    <lineage>
        <taxon>Bacteria</taxon>
        <taxon>Pseudomonadati</taxon>
        <taxon>Planctomycetota</taxon>
        <taxon>Planctomycetia</taxon>
        <taxon>Planctomycetales</taxon>
        <taxon>Planctomycetaceae</taxon>
        <taxon>Thalassoglobus</taxon>
    </lineage>
</organism>
<dbReference type="PANTHER" id="PTHR46173:SF1">
    <property type="entry name" value="CCA TRNA NUCLEOTIDYLTRANSFERASE 1, MITOCHONDRIAL"/>
    <property type="match status" value="1"/>
</dbReference>
<keyword evidence="3" id="KW-0819">tRNA processing</keyword>
<keyword evidence="2 9" id="KW-0808">Transferase</keyword>
<dbReference type="Pfam" id="PF12627">
    <property type="entry name" value="PolyA_pol_RNAbd"/>
    <property type="match status" value="1"/>
</dbReference>
<sequence>MSPRDFSIEVIRRLKSEGFTAYWAGGCVRDLLRNIEPNDFDVATDAPPESVRKIFGPKRTLAVGESFGVMIVRGPKSSGQIEVATFRREGEYLDGRRPTTVEFCTAEEDAQRRDFTINGMFYDPIEEQVLDYVGGQEDLKKKIVRAIGDPHDRMSEDKLRMLRGVRFAATLGFLLDPVTGDAITQMASQIIVVSPERIAQEFRKMLIDRERATAMKLCESLNLLQVILPEVIEHSIESQLENWTELLDILHQLEAPLFETAFAVVLRDVAGHAIPNSSHQSVEEVSEICKRLKLSNRVTARTSWLVENRHTLANVTHMDLAKLKRLAQSPFFPDWLTVAQAEVNVTRQHLDEWNHLQNFLDQNPPEDISPPELIDGQDLIKMGLEPGPEFREILTAVRDAQLNNQISTTEEAVVFVKRTRQSNS</sequence>
<feature type="domain" description="CCA-adding enzyme C-terminal" evidence="12">
    <location>
        <begin position="282"/>
        <end position="414"/>
    </location>
</feature>
<dbReference type="Gene3D" id="3.30.460.10">
    <property type="entry name" value="Beta Polymerase, domain 2"/>
    <property type="match status" value="1"/>
</dbReference>
<dbReference type="InterPro" id="IPR002646">
    <property type="entry name" value="PolA_pol_head_dom"/>
</dbReference>
<dbReference type="EMBL" id="SIHI01000001">
    <property type="protein sequence ID" value="TWT57189.1"/>
    <property type="molecule type" value="Genomic_DNA"/>
</dbReference>
<dbReference type="GO" id="GO:0046872">
    <property type="term" value="F:metal ion binding"/>
    <property type="evidence" value="ECO:0007669"/>
    <property type="project" value="UniProtKB-KW"/>
</dbReference>
<accession>A0A5C5X3N6</accession>
<evidence type="ECO:0000256" key="7">
    <source>
        <dbReference type="ARBA" id="ARBA00022842"/>
    </source>
</evidence>
<evidence type="ECO:0000256" key="8">
    <source>
        <dbReference type="ARBA" id="ARBA00022884"/>
    </source>
</evidence>
<keyword evidence="4 13" id="KW-0548">Nucleotidyltransferase</keyword>
<dbReference type="InterPro" id="IPR050264">
    <property type="entry name" value="Bact_CCA-adding_enz_type3_sf"/>
</dbReference>
<name>A0A5C5X3N6_9PLAN</name>
<evidence type="ECO:0000256" key="5">
    <source>
        <dbReference type="ARBA" id="ARBA00022723"/>
    </source>
</evidence>
<keyword evidence="14" id="KW-1185">Reference proteome</keyword>
<evidence type="ECO:0000256" key="9">
    <source>
        <dbReference type="RuleBase" id="RU003953"/>
    </source>
</evidence>
<dbReference type="Pfam" id="PF13735">
    <property type="entry name" value="tRNA_NucTran2_2"/>
    <property type="match status" value="1"/>
</dbReference>
<dbReference type="GO" id="GO:1990817">
    <property type="term" value="F:poly(A) RNA polymerase activity"/>
    <property type="evidence" value="ECO:0007669"/>
    <property type="project" value="UniProtKB-EC"/>
</dbReference>
<dbReference type="Gene3D" id="1.10.3090.10">
    <property type="entry name" value="cca-adding enzyme, domain 2"/>
    <property type="match status" value="1"/>
</dbReference>
<dbReference type="RefSeq" id="WP_197440796.1">
    <property type="nucleotide sequence ID" value="NZ_SIHI01000001.1"/>
</dbReference>
<dbReference type="GO" id="GO:0000166">
    <property type="term" value="F:nucleotide binding"/>
    <property type="evidence" value="ECO:0007669"/>
    <property type="project" value="UniProtKB-KW"/>
</dbReference>
<comment type="caution">
    <text evidence="13">The sequence shown here is derived from an EMBL/GenBank/DDBJ whole genome shotgun (WGS) entry which is preliminary data.</text>
</comment>
<keyword evidence="8 9" id="KW-0694">RNA-binding</keyword>
<evidence type="ECO:0000256" key="2">
    <source>
        <dbReference type="ARBA" id="ARBA00022679"/>
    </source>
</evidence>
<dbReference type="Proteomes" id="UP000317243">
    <property type="component" value="Unassembled WGS sequence"/>
</dbReference>
<dbReference type="GO" id="GO:0000049">
    <property type="term" value="F:tRNA binding"/>
    <property type="evidence" value="ECO:0007669"/>
    <property type="project" value="TreeGrafter"/>
</dbReference>
<evidence type="ECO:0000259" key="11">
    <source>
        <dbReference type="Pfam" id="PF12627"/>
    </source>
</evidence>
<dbReference type="PANTHER" id="PTHR46173">
    <property type="entry name" value="CCA TRNA NUCLEOTIDYLTRANSFERASE 1, MITOCHONDRIAL"/>
    <property type="match status" value="1"/>
</dbReference>
<evidence type="ECO:0000256" key="1">
    <source>
        <dbReference type="ARBA" id="ARBA00001946"/>
    </source>
</evidence>
<evidence type="ECO:0000313" key="14">
    <source>
        <dbReference type="Proteomes" id="UP000317243"/>
    </source>
</evidence>
<dbReference type="CDD" id="cd05398">
    <property type="entry name" value="NT_ClassII-CCAase"/>
    <property type="match status" value="1"/>
</dbReference>
<comment type="similarity">
    <text evidence="9">Belongs to the tRNA nucleotidyltransferase/poly(A) polymerase family.</text>
</comment>
<evidence type="ECO:0000259" key="10">
    <source>
        <dbReference type="Pfam" id="PF01743"/>
    </source>
</evidence>
<dbReference type="SUPFAM" id="SSF81891">
    <property type="entry name" value="Poly A polymerase C-terminal region-like"/>
    <property type="match status" value="1"/>
</dbReference>
<comment type="cofactor">
    <cofactor evidence="1">
        <name>Mg(2+)</name>
        <dbReference type="ChEBI" id="CHEBI:18420"/>
    </cofactor>
</comment>
<dbReference type="InterPro" id="IPR043519">
    <property type="entry name" value="NT_sf"/>
</dbReference>
<evidence type="ECO:0000256" key="6">
    <source>
        <dbReference type="ARBA" id="ARBA00022741"/>
    </source>
</evidence>
<dbReference type="SUPFAM" id="SSF81301">
    <property type="entry name" value="Nucleotidyltransferase"/>
    <property type="match status" value="1"/>
</dbReference>
<reference evidence="13 14" key="1">
    <citation type="submission" date="2019-02" db="EMBL/GenBank/DDBJ databases">
        <title>Deep-cultivation of Planctomycetes and their phenomic and genomic characterization uncovers novel biology.</title>
        <authorList>
            <person name="Wiegand S."/>
            <person name="Jogler M."/>
            <person name="Boedeker C."/>
            <person name="Pinto D."/>
            <person name="Vollmers J."/>
            <person name="Rivas-Marin E."/>
            <person name="Kohn T."/>
            <person name="Peeters S.H."/>
            <person name="Heuer A."/>
            <person name="Rast P."/>
            <person name="Oberbeckmann S."/>
            <person name="Bunk B."/>
            <person name="Jeske O."/>
            <person name="Meyerdierks A."/>
            <person name="Storesund J.E."/>
            <person name="Kallscheuer N."/>
            <person name="Luecker S."/>
            <person name="Lage O.M."/>
            <person name="Pohl T."/>
            <person name="Merkel B.J."/>
            <person name="Hornburger P."/>
            <person name="Mueller R.-W."/>
            <person name="Bruemmer F."/>
            <person name="Labrenz M."/>
            <person name="Spormann A.M."/>
            <person name="Op Den Camp H."/>
            <person name="Overmann J."/>
            <person name="Amann R."/>
            <person name="Jetten M.S.M."/>
            <person name="Mascher T."/>
            <person name="Medema M.H."/>
            <person name="Devos D.P."/>
            <person name="Kaster A.-K."/>
            <person name="Ovreas L."/>
            <person name="Rohde M."/>
            <person name="Galperin M.Y."/>
            <person name="Jogler C."/>
        </authorList>
    </citation>
    <scope>NUCLEOTIDE SEQUENCE [LARGE SCALE GENOMIC DNA]</scope>
    <source>
        <strain evidence="13 14">KOR42</strain>
    </source>
</reference>
<proteinExistence type="inferred from homology"/>
<dbReference type="InterPro" id="IPR032810">
    <property type="entry name" value="CCA-adding_enz_C"/>
</dbReference>